<dbReference type="EMBL" id="LR877152">
    <property type="protein sequence ID" value="CAD2217315.1"/>
    <property type="molecule type" value="Genomic_DNA"/>
</dbReference>
<gene>
    <name evidence="4" type="ORF">ADEAN_000479300</name>
</gene>
<sequence length="426" mass="47922">MICFFFFFITPTSDLSLPFFYHLAVQYEIPLNNIHFMTEENSDKRSLITPGPELVEKVNNFAARLSQLEKPKSDEMIARVLSSQRRNEFLFAEPSHIFYPYFLSKLTDYTLHPENRPQKAAKAEKEKAAPTAAPTATVTTTTTTTADGNVVRSGGTAIDSKREEILKQAEEEARRYQADPYPSHYALDLKDGTVDLPALATDIISLTAQYTAKYGDPFLNSVKAKQKRNPDFRFLLEDDVRHDIFKGLVESYKRILNFDEDETETRLENYSKRDYLLGVVVEEKTNYMKAALARRKAELLTDEELKAKLNWNNFKVLCTFTLSDLSLDGVVPETAASKQYLLRASHVVPSGEDMGDGGDVTAPAGMMPKFTPTFMSSSLTGKRTAAPALVPVEDDPTAAPRDNADYEVDPITGARIKKKRPREDDE</sequence>
<evidence type="ECO:0000259" key="3">
    <source>
        <dbReference type="PROSITE" id="PS50128"/>
    </source>
</evidence>
<evidence type="ECO:0000313" key="5">
    <source>
        <dbReference type="Proteomes" id="UP000515908"/>
    </source>
</evidence>
<dbReference type="Pfam" id="PF01805">
    <property type="entry name" value="Surp"/>
    <property type="match status" value="1"/>
</dbReference>
<dbReference type="GO" id="GO:0005686">
    <property type="term" value="C:U2 snRNP"/>
    <property type="evidence" value="ECO:0007669"/>
    <property type="project" value="TreeGrafter"/>
</dbReference>
<dbReference type="Proteomes" id="UP000515908">
    <property type="component" value="Chromosome 08"/>
</dbReference>
<accession>S9VLW5</accession>
<dbReference type="SMART" id="SM00648">
    <property type="entry name" value="SWAP"/>
    <property type="match status" value="1"/>
</dbReference>
<evidence type="ECO:0000256" key="1">
    <source>
        <dbReference type="SAM" id="MobiDB-lite"/>
    </source>
</evidence>
<keyword evidence="2" id="KW-0732">Signal</keyword>
<dbReference type="SUPFAM" id="SSF109905">
    <property type="entry name" value="Surp module (SWAP domain)"/>
    <property type="match status" value="1"/>
</dbReference>
<dbReference type="Gene3D" id="1.10.10.790">
    <property type="entry name" value="Surp module"/>
    <property type="match status" value="1"/>
</dbReference>
<dbReference type="VEuPathDB" id="TriTrypDB:ADEAN_000479300"/>
<dbReference type="GO" id="GO:0071004">
    <property type="term" value="C:U2-type prespliceosome"/>
    <property type="evidence" value="ECO:0007669"/>
    <property type="project" value="TreeGrafter"/>
</dbReference>
<evidence type="ECO:0000313" key="4">
    <source>
        <dbReference type="EMBL" id="CAD2217315.1"/>
    </source>
</evidence>
<feature type="region of interest" description="Disordered" evidence="1">
    <location>
        <begin position="391"/>
        <end position="426"/>
    </location>
</feature>
<dbReference type="AlphaFoldDB" id="S9VLW5"/>
<dbReference type="PROSITE" id="PS50128">
    <property type="entry name" value="SURP"/>
    <property type="match status" value="1"/>
</dbReference>
<protein>
    <submittedName>
        <fullName evidence="4">Surp module, putative</fullName>
    </submittedName>
</protein>
<dbReference type="InterPro" id="IPR045146">
    <property type="entry name" value="SF3A1"/>
</dbReference>
<name>S9VLW5_9TRYP</name>
<reference evidence="4 5" key="1">
    <citation type="submission" date="2020-08" db="EMBL/GenBank/DDBJ databases">
        <authorList>
            <person name="Newling K."/>
            <person name="Davey J."/>
            <person name="Forrester S."/>
        </authorList>
    </citation>
    <scope>NUCLEOTIDE SEQUENCE [LARGE SCALE GENOMIC DNA]</scope>
    <source>
        <strain evidence="5">Crithidia deanei Carvalho (ATCC PRA-265)</strain>
    </source>
</reference>
<feature type="region of interest" description="Disordered" evidence="1">
    <location>
        <begin position="116"/>
        <end position="139"/>
    </location>
</feature>
<feature type="signal peptide" evidence="2">
    <location>
        <begin position="1"/>
        <end position="16"/>
    </location>
</feature>
<feature type="chain" id="PRO_5007727345" evidence="2">
    <location>
        <begin position="17"/>
        <end position="426"/>
    </location>
</feature>
<keyword evidence="5" id="KW-1185">Reference proteome</keyword>
<evidence type="ECO:0000256" key="2">
    <source>
        <dbReference type="SAM" id="SignalP"/>
    </source>
</evidence>
<proteinExistence type="predicted"/>
<dbReference type="OrthoDB" id="447637at2759"/>
<dbReference type="GO" id="GO:0000381">
    <property type="term" value="P:regulation of alternative mRNA splicing, via spliceosome"/>
    <property type="evidence" value="ECO:0007669"/>
    <property type="project" value="TreeGrafter"/>
</dbReference>
<dbReference type="GO" id="GO:0003723">
    <property type="term" value="F:RNA binding"/>
    <property type="evidence" value="ECO:0007669"/>
    <property type="project" value="InterPro"/>
</dbReference>
<dbReference type="PANTHER" id="PTHR15316">
    <property type="entry name" value="SPLICEOSOME ASSOCIATED PROTEIN 114/SWAP SPLICING FACTOR-RELATED"/>
    <property type="match status" value="1"/>
</dbReference>
<feature type="compositionally biased region" description="Low complexity" evidence="1">
    <location>
        <begin position="129"/>
        <end position="139"/>
    </location>
</feature>
<dbReference type="InterPro" id="IPR035967">
    <property type="entry name" value="SWAP/Surp_sf"/>
</dbReference>
<dbReference type="InterPro" id="IPR000061">
    <property type="entry name" value="Surp"/>
</dbReference>
<organism evidence="4 5">
    <name type="scientific">Angomonas deanei</name>
    <dbReference type="NCBI Taxonomy" id="59799"/>
    <lineage>
        <taxon>Eukaryota</taxon>
        <taxon>Discoba</taxon>
        <taxon>Euglenozoa</taxon>
        <taxon>Kinetoplastea</taxon>
        <taxon>Metakinetoplastina</taxon>
        <taxon>Trypanosomatida</taxon>
        <taxon>Trypanosomatidae</taxon>
        <taxon>Strigomonadinae</taxon>
        <taxon>Angomonas</taxon>
    </lineage>
</organism>
<feature type="domain" description="SURP motif" evidence="3">
    <location>
        <begin position="203"/>
        <end position="245"/>
    </location>
</feature>
<dbReference type="GO" id="GO:0071013">
    <property type="term" value="C:catalytic step 2 spliceosome"/>
    <property type="evidence" value="ECO:0007669"/>
    <property type="project" value="TreeGrafter"/>
</dbReference>
<feature type="compositionally biased region" description="Basic and acidic residues" evidence="1">
    <location>
        <begin position="116"/>
        <end position="128"/>
    </location>
</feature>
<dbReference type="PANTHER" id="PTHR15316:SF12">
    <property type="entry name" value="SURP MOTIF DOMAIN-CONTAINING PROTEIN"/>
    <property type="match status" value="1"/>
</dbReference>
<dbReference type="GO" id="GO:0045292">
    <property type="term" value="P:mRNA cis splicing, via spliceosome"/>
    <property type="evidence" value="ECO:0007669"/>
    <property type="project" value="InterPro"/>
</dbReference>